<reference evidence="3 4" key="1">
    <citation type="submission" date="2009-01" db="EMBL/GenBank/DDBJ databases">
        <authorList>
            <person name="Fulton L."/>
            <person name="Clifton S."/>
            <person name="Fulton B."/>
            <person name="Xu J."/>
            <person name="Minx P."/>
            <person name="Pepin K.H."/>
            <person name="Johnson M."/>
            <person name="Bhonagiri V."/>
            <person name="Nash W.E."/>
            <person name="Mardis E.R."/>
            <person name="Wilson R.K."/>
        </authorList>
    </citation>
    <scope>NUCLEOTIDE SEQUENCE [LARGE SCALE GENOMIC DNA]</scope>
    <source>
        <strain evidence="4">DSM 10507 / JCM 14656 / S5a33</strain>
    </source>
</reference>
<dbReference type="eggNOG" id="COG2972">
    <property type="taxonomic scope" value="Bacteria"/>
</dbReference>
<dbReference type="Pfam" id="PF06580">
    <property type="entry name" value="His_kinase"/>
    <property type="match status" value="1"/>
</dbReference>
<evidence type="ECO:0000313" key="4">
    <source>
        <dbReference type="Proteomes" id="UP000003100"/>
    </source>
</evidence>
<dbReference type="GO" id="GO:0016020">
    <property type="term" value="C:membrane"/>
    <property type="evidence" value="ECO:0007669"/>
    <property type="project" value="InterPro"/>
</dbReference>
<dbReference type="InterPro" id="IPR010559">
    <property type="entry name" value="Sig_transdc_His_kin_internal"/>
</dbReference>
<dbReference type="GO" id="GO:0000155">
    <property type="term" value="F:phosphorelay sensor kinase activity"/>
    <property type="evidence" value="ECO:0007669"/>
    <property type="project" value="InterPro"/>
</dbReference>
<evidence type="ECO:0000313" key="3">
    <source>
        <dbReference type="EMBL" id="EEG47289.1"/>
    </source>
</evidence>
<protein>
    <recommendedName>
        <fullName evidence="5">Inner membrane protein ypdA</fullName>
    </recommendedName>
</protein>
<dbReference type="InterPro" id="IPR050640">
    <property type="entry name" value="Bact_2-comp_sensor_kinase"/>
</dbReference>
<keyword evidence="4" id="KW-1185">Reference proteome</keyword>
<name>C0CSH2_BLAHS</name>
<gene>
    <name evidence="3" type="ORF">RUMHYD_03839</name>
</gene>
<dbReference type="Gene3D" id="2.60.120.10">
    <property type="entry name" value="Jelly Rolls"/>
    <property type="match status" value="1"/>
</dbReference>
<accession>C0CSH2</accession>
<dbReference type="Gene3D" id="3.30.565.10">
    <property type="entry name" value="Histidine kinase-like ATPase, C-terminal domain"/>
    <property type="match status" value="1"/>
</dbReference>
<dbReference type="GeneID" id="86823151"/>
<evidence type="ECO:0008006" key="5">
    <source>
        <dbReference type="Google" id="ProtNLM"/>
    </source>
</evidence>
<dbReference type="SUPFAM" id="SSF55874">
    <property type="entry name" value="ATPase domain of HSP90 chaperone/DNA topoisomerase II/histidine kinase"/>
    <property type="match status" value="1"/>
</dbReference>
<dbReference type="InterPro" id="IPR013096">
    <property type="entry name" value="Cupin_2"/>
</dbReference>
<comment type="caution">
    <text evidence="3">The sequence shown here is derived from an EMBL/GenBank/DDBJ whole genome shotgun (WGS) entry which is preliminary data.</text>
</comment>
<evidence type="ECO:0000259" key="2">
    <source>
        <dbReference type="Pfam" id="PF07883"/>
    </source>
</evidence>
<dbReference type="HOGENOM" id="CLU_038337_0_0_9"/>
<proteinExistence type="predicted"/>
<feature type="domain" description="Cupin type-2" evidence="2">
    <location>
        <begin position="29"/>
        <end position="97"/>
    </location>
</feature>
<dbReference type="SUPFAM" id="SSF51182">
    <property type="entry name" value="RmlC-like cupins"/>
    <property type="match status" value="1"/>
</dbReference>
<dbReference type="CDD" id="cd02208">
    <property type="entry name" value="cupin_RmlC-like"/>
    <property type="match status" value="1"/>
</dbReference>
<reference evidence="3 4" key="2">
    <citation type="submission" date="2009-02" db="EMBL/GenBank/DDBJ databases">
        <title>Draft genome sequence of Blautia hydrogenotrophica DSM 10507 (Ruminococcus hydrogenotrophicus DSM 10507).</title>
        <authorList>
            <person name="Sudarsanam P."/>
            <person name="Ley R."/>
            <person name="Guruge J."/>
            <person name="Turnbaugh P.J."/>
            <person name="Mahowald M."/>
            <person name="Liep D."/>
            <person name="Gordon J."/>
        </authorList>
    </citation>
    <scope>NUCLEOTIDE SEQUENCE [LARGE SCALE GENOMIC DNA]</scope>
    <source>
        <strain evidence="4">DSM 10507 / JCM 14656 / S5a33</strain>
    </source>
</reference>
<dbReference type="Proteomes" id="UP000003100">
    <property type="component" value="Unassembled WGS sequence"/>
</dbReference>
<dbReference type="eggNOG" id="COG0662">
    <property type="taxonomic scope" value="Bacteria"/>
</dbReference>
<dbReference type="PANTHER" id="PTHR34220:SF7">
    <property type="entry name" value="SENSOR HISTIDINE KINASE YPDA"/>
    <property type="match status" value="1"/>
</dbReference>
<dbReference type="PANTHER" id="PTHR34220">
    <property type="entry name" value="SENSOR HISTIDINE KINASE YPDA"/>
    <property type="match status" value="1"/>
</dbReference>
<dbReference type="RefSeq" id="WP_005952516.1">
    <property type="nucleotide sequence ID" value="NZ_CP136423.1"/>
</dbReference>
<dbReference type="PATRIC" id="fig|476272.21.peg.523"/>
<organism evidence="3 4">
    <name type="scientific">Blautia hydrogenotrophica (strain DSM 10507 / JCM 14656 / S5a33)</name>
    <name type="common">Ruminococcus hydrogenotrophicus</name>
    <dbReference type="NCBI Taxonomy" id="476272"/>
    <lineage>
        <taxon>Bacteria</taxon>
        <taxon>Bacillati</taxon>
        <taxon>Bacillota</taxon>
        <taxon>Clostridia</taxon>
        <taxon>Lachnospirales</taxon>
        <taxon>Lachnospiraceae</taxon>
        <taxon>Blautia</taxon>
    </lineage>
</organism>
<sequence>MTRQDTDWGYIDWLEEDMDESRAALNVGIVTIFPHAHMNPHIHFTEQVLYTLQGTGYSLVDGQKIDMSKPQVTLHWKAGVIHEMYNEGDEEFKHLMVSCPEIVRFEPTVSSEANQYGLSDEEAEEYLRMAINGTCEQFLDTLHYSYVIFNASGRPLKRTRIFPLFCYQNCMEEISSNTASCMCHYISCPFYEEMIFECPRGVTVFCLPVIFHGAFLGYIQGGYVHMHAVPREGVYIMPHSSIQGAKILLRQIVKAMTDYCEVYRFKKQLTQQEIELADIQQYQEVLIADLQNAENTMTDLKINNHFLFNTLNQMASMALAGGILPLYQSILDLSRLFSSALRSSSRVSLSKEFEYLHSYLKLQKLRYGEELQLDFEIETDLEQWMVPFNFMMPVAENAFIHGFSQEEKKQFFLQIQEKAGELLVVMENNGEQIDEKSCRLIMKKMKGSAAHGLSMVYRKLQSVYGEHFSIHFSPGQKEGMRVSILIPAVNIGLADKEEKI</sequence>
<evidence type="ECO:0000259" key="1">
    <source>
        <dbReference type="Pfam" id="PF06580"/>
    </source>
</evidence>
<dbReference type="InterPro" id="IPR014710">
    <property type="entry name" value="RmlC-like_jellyroll"/>
</dbReference>
<dbReference type="AlphaFoldDB" id="C0CSH2"/>
<dbReference type="InterPro" id="IPR011051">
    <property type="entry name" value="RmlC_Cupin_sf"/>
</dbReference>
<dbReference type="EMBL" id="ACBZ01000208">
    <property type="protein sequence ID" value="EEG47289.1"/>
    <property type="molecule type" value="Genomic_DNA"/>
</dbReference>
<feature type="domain" description="Signal transduction histidine kinase internal region" evidence="1">
    <location>
        <begin position="296"/>
        <end position="371"/>
    </location>
</feature>
<dbReference type="Pfam" id="PF07883">
    <property type="entry name" value="Cupin_2"/>
    <property type="match status" value="1"/>
</dbReference>
<dbReference type="InterPro" id="IPR036890">
    <property type="entry name" value="HATPase_C_sf"/>
</dbReference>